<gene>
    <name evidence="2" type="ORF">BBK36DRAFT_1159542</name>
</gene>
<name>A0A2T4BB01_9HYPO</name>
<dbReference type="OrthoDB" id="10656138at2759"/>
<dbReference type="Proteomes" id="UP000241546">
    <property type="component" value="Unassembled WGS sequence"/>
</dbReference>
<dbReference type="RefSeq" id="XP_024749830.1">
    <property type="nucleotide sequence ID" value="XM_024894207.1"/>
</dbReference>
<sequence length="230" mass="24393">MAVDGGSSPEQSAIDLRKERRSWAATASYPSPLLLDGGEGARHGVHAELRRLNGWAAEASRAADIANMYPTGKQKSKAGSPADVRPPGEDKVNKPPSSNGSHSSKASSSSGRISGIISGSRSSKLTSISGSHSKIIRSIYYHSSKAPSISWSFRSQALSVEHSDNRKAPSVDAGDSSRGSRALAMKSICDRLLRLGRSLLCRHCRLQKSLADGASHLARSLQKVGSVPMY</sequence>
<evidence type="ECO:0000256" key="1">
    <source>
        <dbReference type="SAM" id="MobiDB-lite"/>
    </source>
</evidence>
<keyword evidence="3" id="KW-1185">Reference proteome</keyword>
<reference evidence="3" key="1">
    <citation type="submission" date="2016-07" db="EMBL/GenBank/DDBJ databases">
        <title>Multiple horizontal gene transfer events from other fungi enriched the ability of initially mycotrophic Trichoderma (Ascomycota) to feed on dead plant biomass.</title>
        <authorList>
            <consortium name="DOE Joint Genome Institute"/>
            <person name="Atanasova L."/>
            <person name="Chenthamara K."/>
            <person name="Zhang J."/>
            <person name="Grujic M."/>
            <person name="Henrissat B."/>
            <person name="Kuo A."/>
            <person name="Aerts A."/>
            <person name="Salamov A."/>
            <person name="Lipzen A."/>
            <person name="Labutti K."/>
            <person name="Barry K."/>
            <person name="Miao Y."/>
            <person name="Rahimi M.J."/>
            <person name="Shen Q."/>
            <person name="Grigoriev I.V."/>
            <person name="Kubicek C.P."/>
            <person name="Druzhinina I.S."/>
        </authorList>
    </citation>
    <scope>NUCLEOTIDE SEQUENCE [LARGE SCALE GENOMIC DNA]</scope>
    <source>
        <strain evidence="3">TUCIM 6016</strain>
    </source>
</reference>
<evidence type="ECO:0000313" key="3">
    <source>
        <dbReference type="Proteomes" id="UP000241546"/>
    </source>
</evidence>
<evidence type="ECO:0000313" key="2">
    <source>
        <dbReference type="EMBL" id="PTB66510.1"/>
    </source>
</evidence>
<protein>
    <submittedName>
        <fullName evidence="2">Uncharacterized protein</fullName>
    </submittedName>
</protein>
<dbReference type="AlphaFoldDB" id="A0A2T4BB01"/>
<dbReference type="EMBL" id="KZ680213">
    <property type="protein sequence ID" value="PTB66510.1"/>
    <property type="molecule type" value="Genomic_DNA"/>
</dbReference>
<feature type="compositionally biased region" description="Low complexity" evidence="1">
    <location>
        <begin position="97"/>
        <end position="117"/>
    </location>
</feature>
<feature type="region of interest" description="Disordered" evidence="1">
    <location>
        <begin position="66"/>
        <end position="117"/>
    </location>
</feature>
<organism evidence="2 3">
    <name type="scientific">Trichoderma citrinoviride</name>
    <dbReference type="NCBI Taxonomy" id="58853"/>
    <lineage>
        <taxon>Eukaryota</taxon>
        <taxon>Fungi</taxon>
        <taxon>Dikarya</taxon>
        <taxon>Ascomycota</taxon>
        <taxon>Pezizomycotina</taxon>
        <taxon>Sordariomycetes</taxon>
        <taxon>Hypocreomycetidae</taxon>
        <taxon>Hypocreales</taxon>
        <taxon>Hypocreaceae</taxon>
        <taxon>Trichoderma</taxon>
    </lineage>
</organism>
<proteinExistence type="predicted"/>
<accession>A0A2T4BB01</accession>
<dbReference type="GeneID" id="36602325"/>